<dbReference type="AlphaFoldDB" id="A0A5J4YHS1"/>
<organism evidence="3 4">
    <name type="scientific">Porphyridium purpureum</name>
    <name type="common">Red alga</name>
    <name type="synonym">Porphyridium cruentum</name>
    <dbReference type="NCBI Taxonomy" id="35688"/>
    <lineage>
        <taxon>Eukaryota</taxon>
        <taxon>Rhodophyta</taxon>
        <taxon>Bangiophyceae</taxon>
        <taxon>Porphyridiales</taxon>
        <taxon>Porphyridiaceae</taxon>
        <taxon>Porphyridium</taxon>
    </lineage>
</organism>
<dbReference type="PANTHER" id="PTHR36009">
    <property type="match status" value="1"/>
</dbReference>
<dbReference type="PANTHER" id="PTHR36009:SF3">
    <property type="entry name" value="TRANSMEMBRANE PROTEIN"/>
    <property type="match status" value="1"/>
</dbReference>
<reference evidence="4" key="1">
    <citation type="journal article" date="2019" name="Nat. Commun.">
        <title>Expansion of phycobilisome linker gene families in mesophilic red algae.</title>
        <authorList>
            <person name="Lee J."/>
            <person name="Kim D."/>
            <person name="Bhattacharya D."/>
            <person name="Yoon H.S."/>
        </authorList>
    </citation>
    <scope>NUCLEOTIDE SEQUENCE [LARGE SCALE GENOMIC DNA]</scope>
    <source>
        <strain evidence="4">CCMP 1328</strain>
    </source>
</reference>
<protein>
    <submittedName>
        <fullName evidence="3">Uncharacterized protein</fullName>
    </submittedName>
</protein>
<dbReference type="OrthoDB" id="47210at2759"/>
<feature type="transmembrane region" description="Helical" evidence="2">
    <location>
        <begin position="250"/>
        <end position="272"/>
    </location>
</feature>
<evidence type="ECO:0000256" key="1">
    <source>
        <dbReference type="SAM" id="MobiDB-lite"/>
    </source>
</evidence>
<accession>A0A5J4YHS1</accession>
<feature type="transmembrane region" description="Helical" evidence="2">
    <location>
        <begin position="177"/>
        <end position="196"/>
    </location>
</feature>
<feature type="compositionally biased region" description="Basic and acidic residues" evidence="1">
    <location>
        <begin position="84"/>
        <end position="93"/>
    </location>
</feature>
<feature type="transmembrane region" description="Helical" evidence="2">
    <location>
        <begin position="330"/>
        <end position="352"/>
    </location>
</feature>
<feature type="transmembrane region" description="Helical" evidence="2">
    <location>
        <begin position="208"/>
        <end position="227"/>
    </location>
</feature>
<dbReference type="Proteomes" id="UP000324585">
    <property type="component" value="Unassembled WGS sequence"/>
</dbReference>
<sequence>MRRSRARYFVGSMRSTMAAFAVTSSRARAPAWQYGSPDHLCSASARGTASVDLAATPKRSVMWSVLQCRGRCGASARSTSVRLSGRDSEKSQDEDSDSYADTGAPDSADVTGADAATPKSAATPARLRAGLILGLWGAALLQNISFAVGLPSETLLNDPAAQAFLKNLLDPSAVNPIFWAVFNLLGVWPVITGAMVGPGRHRQPRAYAATYASSFFMGAYAFAPYLALRKDEFRPDAARNVLLDVDSKPVGLLLLAASLVFLYQGVGFAAYSAEILDVAVYSQWINFVLLFKQSALVHFASVDFVLFWSIFPILQVEDMKLRGLWQSDAVSNWATVISTQLVPVIGPLFYMLNRPPIRAARANQD</sequence>
<feature type="region of interest" description="Disordered" evidence="1">
    <location>
        <begin position="79"/>
        <end position="119"/>
    </location>
</feature>
<feature type="transmembrane region" description="Helical" evidence="2">
    <location>
        <begin position="284"/>
        <end position="310"/>
    </location>
</feature>
<comment type="caution">
    <text evidence="3">The sequence shown here is derived from an EMBL/GenBank/DDBJ whole genome shotgun (WGS) entry which is preliminary data.</text>
</comment>
<feature type="transmembrane region" description="Helical" evidence="2">
    <location>
        <begin position="129"/>
        <end position="150"/>
    </location>
</feature>
<keyword evidence="2" id="KW-0812">Transmembrane</keyword>
<name>A0A5J4YHS1_PORPP</name>
<proteinExistence type="predicted"/>
<dbReference type="EMBL" id="VRMN01000017">
    <property type="protein sequence ID" value="KAA8490969.1"/>
    <property type="molecule type" value="Genomic_DNA"/>
</dbReference>
<keyword evidence="2" id="KW-1133">Transmembrane helix</keyword>
<evidence type="ECO:0000313" key="3">
    <source>
        <dbReference type="EMBL" id="KAA8490969.1"/>
    </source>
</evidence>
<evidence type="ECO:0000313" key="4">
    <source>
        <dbReference type="Proteomes" id="UP000324585"/>
    </source>
</evidence>
<keyword evidence="2" id="KW-0472">Membrane</keyword>
<keyword evidence="4" id="KW-1185">Reference proteome</keyword>
<gene>
    <name evidence="3" type="ORF">FVE85_9861</name>
</gene>
<evidence type="ECO:0000256" key="2">
    <source>
        <dbReference type="SAM" id="Phobius"/>
    </source>
</evidence>